<dbReference type="AlphaFoldDB" id="F4FY65"/>
<protein>
    <submittedName>
        <fullName evidence="1">Uncharacterized protein</fullName>
    </submittedName>
</protein>
<dbReference type="PATRIC" id="fig|1006006.8.peg.1328"/>
<dbReference type="GeneID" id="10493524"/>
<accession>F4FY65</accession>
<dbReference type="HOGENOM" id="CLU_1599090_0_0_2"/>
<reference evidence="1 2" key="1">
    <citation type="journal article" date="2011" name="J. Bacteriol.">
        <title>Complete genome sequence of Metallosphaera cuprina, a metal sulfide-oxidizing archaeon from a hot spring.</title>
        <authorList>
            <person name="Liu L.J."/>
            <person name="You X.Y."/>
            <person name="Zheng H."/>
            <person name="Wang S."/>
            <person name="Jiang C.Y."/>
            <person name="Liu S.J."/>
        </authorList>
    </citation>
    <scope>NUCLEOTIDE SEQUENCE [LARGE SCALE GENOMIC DNA]</scope>
    <source>
        <strain evidence="1 2">Ar-4</strain>
    </source>
</reference>
<keyword evidence="2" id="KW-1185">Reference proteome</keyword>
<evidence type="ECO:0000313" key="1">
    <source>
        <dbReference type="EMBL" id="AEB95438.1"/>
    </source>
</evidence>
<evidence type="ECO:0000313" key="2">
    <source>
        <dbReference type="Proteomes" id="UP000007812"/>
    </source>
</evidence>
<dbReference type="OrthoDB" id="34008at2157"/>
<dbReference type="eggNOG" id="arCOG03737">
    <property type="taxonomic scope" value="Archaea"/>
</dbReference>
<organism evidence="1 2">
    <name type="scientific">Metallosphaera cuprina (strain Ar-4)</name>
    <dbReference type="NCBI Taxonomy" id="1006006"/>
    <lineage>
        <taxon>Archaea</taxon>
        <taxon>Thermoproteota</taxon>
        <taxon>Thermoprotei</taxon>
        <taxon>Sulfolobales</taxon>
        <taxon>Sulfolobaceae</taxon>
        <taxon>Metallosphaera</taxon>
    </lineage>
</organism>
<dbReference type="STRING" id="1006006.Mcup_1335"/>
<name>F4FY65_METCR</name>
<dbReference type="KEGG" id="mcn:Mcup_1335"/>
<sequence length="164" mass="19009">MIRDDEVLATIQRLYNGKPVSLSKLRRKFESRSELVETLERLEREGKVKSFNLKGSKGYAPNLDKFDLILAEISSLNSKLNKLHEMIAQQSRVKVDNFDEIYDKIKDNLGYAHLQAIRVEMGLTKEEFYSSVREHVESHYDLIAGGEEGYVRRGSVYGIVKRRR</sequence>
<dbReference type="RefSeq" id="WP_013737936.1">
    <property type="nucleotide sequence ID" value="NC_015435.1"/>
</dbReference>
<dbReference type="EMBL" id="CP002656">
    <property type="protein sequence ID" value="AEB95438.1"/>
    <property type="molecule type" value="Genomic_DNA"/>
</dbReference>
<proteinExistence type="predicted"/>
<gene>
    <name evidence="1" type="ordered locus">Mcup_1335</name>
</gene>
<dbReference type="Proteomes" id="UP000007812">
    <property type="component" value="Chromosome"/>
</dbReference>